<dbReference type="EMBL" id="MU620951">
    <property type="protein sequence ID" value="KAI8576694.1"/>
    <property type="molecule type" value="Genomic_DNA"/>
</dbReference>
<dbReference type="AlphaFoldDB" id="A0AAD5E4T3"/>
<reference evidence="2" key="1">
    <citation type="submission" date="2021-06" db="EMBL/GenBank/DDBJ databases">
        <authorList>
            <consortium name="DOE Joint Genome Institute"/>
            <person name="Mondo S.J."/>
            <person name="Amses K.R."/>
            <person name="Simmons D.R."/>
            <person name="Longcore J.E."/>
            <person name="Seto K."/>
            <person name="Alves G.H."/>
            <person name="Bonds A.E."/>
            <person name="Quandt C.A."/>
            <person name="Davis W.J."/>
            <person name="Chang Y."/>
            <person name="Letcher P.M."/>
            <person name="Powell M.J."/>
            <person name="Kuo A."/>
            <person name="Labutti K."/>
            <person name="Pangilinan J."/>
            <person name="Andreopoulos W."/>
            <person name="Tritt A."/>
            <person name="Riley R."/>
            <person name="Hundley H."/>
            <person name="Johnson J."/>
            <person name="Lipzen A."/>
            <person name="Barry K."/>
            <person name="Berbee M.L."/>
            <person name="Buchler N.E."/>
            <person name="Grigoriev I.V."/>
            <person name="Spatafora J.W."/>
            <person name="Stajich J.E."/>
            <person name="James T.Y."/>
        </authorList>
    </citation>
    <scope>NUCLEOTIDE SEQUENCE</scope>
    <source>
        <strain evidence="2">AG</strain>
    </source>
</reference>
<protein>
    <submittedName>
        <fullName evidence="2">Uncharacterized protein</fullName>
    </submittedName>
</protein>
<keyword evidence="3" id="KW-1185">Reference proteome</keyword>
<keyword evidence="1" id="KW-1133">Transmembrane helix</keyword>
<dbReference type="GeneID" id="75916727"/>
<dbReference type="RefSeq" id="XP_051441698.1">
    <property type="nucleotide sequence ID" value="XM_051591384.1"/>
</dbReference>
<comment type="caution">
    <text evidence="2">The sequence shown here is derived from an EMBL/GenBank/DDBJ whole genome shotgun (WGS) entry which is preliminary data.</text>
</comment>
<accession>A0AAD5E4T3</accession>
<sequence>MYILPVSFPSEHNDNSFYCFLYVFFFSFYFPPLFLNCLLTLHEMCLASHVPFFFCCEQVFSCIPTPT</sequence>
<keyword evidence="1" id="KW-0472">Membrane</keyword>
<gene>
    <name evidence="2" type="ORF">K450DRAFT_255700</name>
</gene>
<proteinExistence type="predicted"/>
<reference evidence="2" key="2">
    <citation type="journal article" date="2022" name="Proc. Natl. Acad. Sci. U.S.A.">
        <title>Diploid-dominant life cycles characterize the early evolution of Fungi.</title>
        <authorList>
            <person name="Amses K.R."/>
            <person name="Simmons D.R."/>
            <person name="Longcore J.E."/>
            <person name="Mondo S.J."/>
            <person name="Seto K."/>
            <person name="Jeronimo G.H."/>
            <person name="Bonds A.E."/>
            <person name="Quandt C.A."/>
            <person name="Davis W.J."/>
            <person name="Chang Y."/>
            <person name="Federici B.A."/>
            <person name="Kuo A."/>
            <person name="LaButti K."/>
            <person name="Pangilinan J."/>
            <person name="Andreopoulos W."/>
            <person name="Tritt A."/>
            <person name="Riley R."/>
            <person name="Hundley H."/>
            <person name="Johnson J."/>
            <person name="Lipzen A."/>
            <person name="Barry K."/>
            <person name="Lang B.F."/>
            <person name="Cuomo C.A."/>
            <person name="Buchler N.E."/>
            <person name="Grigoriev I.V."/>
            <person name="Spatafora J.W."/>
            <person name="Stajich J.E."/>
            <person name="James T.Y."/>
        </authorList>
    </citation>
    <scope>NUCLEOTIDE SEQUENCE</scope>
    <source>
        <strain evidence="2">AG</strain>
    </source>
</reference>
<dbReference type="Proteomes" id="UP001206595">
    <property type="component" value="Unassembled WGS sequence"/>
</dbReference>
<name>A0AAD5E4T3_UMBRA</name>
<keyword evidence="1" id="KW-0812">Transmembrane</keyword>
<evidence type="ECO:0000313" key="2">
    <source>
        <dbReference type="EMBL" id="KAI8576694.1"/>
    </source>
</evidence>
<organism evidence="2 3">
    <name type="scientific">Umbelopsis ramanniana AG</name>
    <dbReference type="NCBI Taxonomy" id="1314678"/>
    <lineage>
        <taxon>Eukaryota</taxon>
        <taxon>Fungi</taxon>
        <taxon>Fungi incertae sedis</taxon>
        <taxon>Mucoromycota</taxon>
        <taxon>Mucoromycotina</taxon>
        <taxon>Umbelopsidomycetes</taxon>
        <taxon>Umbelopsidales</taxon>
        <taxon>Umbelopsidaceae</taxon>
        <taxon>Umbelopsis</taxon>
    </lineage>
</organism>
<evidence type="ECO:0000256" key="1">
    <source>
        <dbReference type="SAM" id="Phobius"/>
    </source>
</evidence>
<feature type="transmembrane region" description="Helical" evidence="1">
    <location>
        <begin position="20"/>
        <end position="41"/>
    </location>
</feature>
<evidence type="ECO:0000313" key="3">
    <source>
        <dbReference type="Proteomes" id="UP001206595"/>
    </source>
</evidence>